<feature type="chain" id="PRO_5046998004" evidence="1">
    <location>
        <begin position="26"/>
        <end position="188"/>
    </location>
</feature>
<keyword evidence="1" id="KW-0732">Signal</keyword>
<sequence>MMMFKSTKVNAVFFLGMLLLFLASCDDKTERTYELLPPNAEGEVDVTSLGKLSVNIENGSGVTGGEGSPKVVDGAADTKFLTNPFVDTMWIELNLLASQRVDAYTLTAANDAPTRDPRDWALKGSKDRVNWVTLDARTGEVFAARFQKNRYEFANEEKYKYYRLYITKHGGDQRFQLAEWRIISMPQQ</sequence>
<dbReference type="Proteomes" id="UP001162741">
    <property type="component" value="Chromosome"/>
</dbReference>
<dbReference type="InterPro" id="IPR008979">
    <property type="entry name" value="Galactose-bd-like_sf"/>
</dbReference>
<feature type="signal peptide" evidence="1">
    <location>
        <begin position="1"/>
        <end position="25"/>
    </location>
</feature>
<proteinExistence type="predicted"/>
<evidence type="ECO:0000313" key="2">
    <source>
        <dbReference type="EMBL" id="UYQ91958.1"/>
    </source>
</evidence>
<dbReference type="Pfam" id="PF22633">
    <property type="entry name" value="F5_F8_type_C_2"/>
    <property type="match status" value="1"/>
</dbReference>
<keyword evidence="3" id="KW-1185">Reference proteome</keyword>
<name>A0ABY6IX43_9BACT</name>
<organism evidence="2 3">
    <name type="scientific">Chitinophaga horti</name>
    <dbReference type="NCBI Taxonomy" id="2920382"/>
    <lineage>
        <taxon>Bacteria</taxon>
        <taxon>Pseudomonadati</taxon>
        <taxon>Bacteroidota</taxon>
        <taxon>Chitinophagia</taxon>
        <taxon>Chitinophagales</taxon>
        <taxon>Chitinophagaceae</taxon>
        <taxon>Chitinophaga</taxon>
    </lineage>
</organism>
<dbReference type="RefSeq" id="WP_264280306.1">
    <property type="nucleotide sequence ID" value="NZ_CP107006.1"/>
</dbReference>
<dbReference type="EMBL" id="CP107006">
    <property type="protein sequence ID" value="UYQ91958.1"/>
    <property type="molecule type" value="Genomic_DNA"/>
</dbReference>
<gene>
    <name evidence="2" type="ORF">MKQ68_17880</name>
</gene>
<evidence type="ECO:0000256" key="1">
    <source>
        <dbReference type="SAM" id="SignalP"/>
    </source>
</evidence>
<dbReference type="PROSITE" id="PS51257">
    <property type="entry name" value="PROKAR_LIPOPROTEIN"/>
    <property type="match status" value="1"/>
</dbReference>
<protein>
    <submittedName>
        <fullName evidence="2">Discoidin domain-containing protein</fullName>
    </submittedName>
</protein>
<reference evidence="2" key="1">
    <citation type="submission" date="2022-10" db="EMBL/GenBank/DDBJ databases">
        <title>Chitinophaga sp. nov., isolated from soil.</title>
        <authorList>
            <person name="Jeon C.O."/>
        </authorList>
    </citation>
    <scope>NUCLEOTIDE SEQUENCE</scope>
    <source>
        <strain evidence="2">R8</strain>
    </source>
</reference>
<evidence type="ECO:0000313" key="3">
    <source>
        <dbReference type="Proteomes" id="UP001162741"/>
    </source>
</evidence>
<dbReference type="Gene3D" id="2.60.120.260">
    <property type="entry name" value="Galactose-binding domain-like"/>
    <property type="match status" value="1"/>
</dbReference>
<accession>A0ABY6IX43</accession>
<dbReference type="SUPFAM" id="SSF49785">
    <property type="entry name" value="Galactose-binding domain-like"/>
    <property type="match status" value="1"/>
</dbReference>